<dbReference type="GO" id="GO:0005829">
    <property type="term" value="C:cytosol"/>
    <property type="evidence" value="ECO:0007669"/>
    <property type="project" value="TreeGrafter"/>
</dbReference>
<reference evidence="4" key="1">
    <citation type="submission" date="2016-10" db="EMBL/GenBank/DDBJ databases">
        <authorList>
            <person name="Varghese N."/>
            <person name="Submissions S."/>
        </authorList>
    </citation>
    <scope>NUCLEOTIDE SEQUENCE [LARGE SCALE GENOMIC DNA]</scope>
    <source>
        <strain evidence="4">DSM 45237</strain>
    </source>
</reference>
<keyword evidence="1" id="KW-0560">Oxidoreductase</keyword>
<evidence type="ECO:0000259" key="2">
    <source>
        <dbReference type="Pfam" id="PF00248"/>
    </source>
</evidence>
<dbReference type="STRING" id="561176.SAMN04488561_6564"/>
<dbReference type="Pfam" id="PF00248">
    <property type="entry name" value="Aldo_ket_red"/>
    <property type="match status" value="1"/>
</dbReference>
<dbReference type="PANTHER" id="PTHR43364">
    <property type="entry name" value="NADH-SPECIFIC METHYLGLYOXAL REDUCTASE-RELATED"/>
    <property type="match status" value="1"/>
</dbReference>
<dbReference type="PANTHER" id="PTHR43364:SF4">
    <property type="entry name" value="NAD(P)-LINKED OXIDOREDUCTASE SUPERFAMILY PROTEIN"/>
    <property type="match status" value="1"/>
</dbReference>
<dbReference type="SUPFAM" id="SSF51430">
    <property type="entry name" value="NAD(P)-linked oxidoreductase"/>
    <property type="match status" value="1"/>
</dbReference>
<dbReference type="GO" id="GO:0016491">
    <property type="term" value="F:oxidoreductase activity"/>
    <property type="evidence" value="ECO:0007669"/>
    <property type="project" value="UniProtKB-KW"/>
</dbReference>
<dbReference type="InterPro" id="IPR036812">
    <property type="entry name" value="NAD(P)_OxRdtase_dom_sf"/>
</dbReference>
<sequence>MTVTTRTLGRSGIEVSALGMGCWAIGGPFWAGDQPCGWGEVDDDESVATVRRAVELGVTLFDTSDAYGTGHSELILGRALAGRRDDVVIATKWGNTIDPATRQLTGTDPSPAYLRRALEGSLTRLGTDRVDLYQLHLNDLPIAVAADLLGTLEELVAEGKLRWYGWSTDHADRAAAWGAAGPHCTAVQHAFNVLHDAAEVLAACEAHGLASLNRSPLAMGLLTGKFTASSTLGPDDVRGIAPDWLRYFRDGRPVPLWLDRVAAVREVLRSGGRTLAQGSLAWIWARSGATIPIPGCRTVAQAEENAGALAHGPLAPAELAEVERLLADLRAEPVAAM</sequence>
<dbReference type="RefSeq" id="WP_069113758.1">
    <property type="nucleotide sequence ID" value="NZ_FNUC01000004.1"/>
</dbReference>
<protein>
    <submittedName>
        <fullName evidence="3">Predicted oxidoreductase</fullName>
    </submittedName>
</protein>
<evidence type="ECO:0000256" key="1">
    <source>
        <dbReference type="ARBA" id="ARBA00023002"/>
    </source>
</evidence>
<dbReference type="AlphaFoldDB" id="A0A1H5PXC4"/>
<dbReference type="InterPro" id="IPR023210">
    <property type="entry name" value="NADP_OxRdtase_dom"/>
</dbReference>
<organism evidence="3 4">
    <name type="scientific">Jiangella alba</name>
    <dbReference type="NCBI Taxonomy" id="561176"/>
    <lineage>
        <taxon>Bacteria</taxon>
        <taxon>Bacillati</taxon>
        <taxon>Actinomycetota</taxon>
        <taxon>Actinomycetes</taxon>
        <taxon>Jiangellales</taxon>
        <taxon>Jiangellaceae</taxon>
        <taxon>Jiangella</taxon>
    </lineage>
</organism>
<proteinExistence type="predicted"/>
<keyword evidence="4" id="KW-1185">Reference proteome</keyword>
<dbReference type="InterPro" id="IPR050523">
    <property type="entry name" value="AKR_Detox_Biosynth"/>
</dbReference>
<gene>
    <name evidence="3" type="ORF">SAMN04488561_6564</name>
</gene>
<name>A0A1H5PXC4_9ACTN</name>
<dbReference type="OrthoDB" id="9768793at2"/>
<dbReference type="Gene3D" id="3.20.20.100">
    <property type="entry name" value="NADP-dependent oxidoreductase domain"/>
    <property type="match status" value="1"/>
</dbReference>
<dbReference type="EMBL" id="FNUC01000004">
    <property type="protein sequence ID" value="SEF18500.1"/>
    <property type="molecule type" value="Genomic_DNA"/>
</dbReference>
<evidence type="ECO:0000313" key="4">
    <source>
        <dbReference type="Proteomes" id="UP000181980"/>
    </source>
</evidence>
<dbReference type="Proteomes" id="UP000181980">
    <property type="component" value="Unassembled WGS sequence"/>
</dbReference>
<dbReference type="CDD" id="cd19086">
    <property type="entry name" value="AKR_AKR11C1"/>
    <property type="match status" value="1"/>
</dbReference>
<evidence type="ECO:0000313" key="3">
    <source>
        <dbReference type="EMBL" id="SEF18500.1"/>
    </source>
</evidence>
<accession>A0A1H5PXC4</accession>
<feature type="domain" description="NADP-dependent oxidoreductase" evidence="2">
    <location>
        <begin position="18"/>
        <end position="325"/>
    </location>
</feature>